<evidence type="ECO:0000313" key="2">
    <source>
        <dbReference type="EMBL" id="ETF00537.1"/>
    </source>
</evidence>
<gene>
    <name evidence="2" type="ORF">W822_21375</name>
</gene>
<dbReference type="EMBL" id="AYXT01000014">
    <property type="protein sequence ID" value="ETF00537.1"/>
    <property type="molecule type" value="Genomic_DNA"/>
</dbReference>
<evidence type="ECO:0000313" key="3">
    <source>
        <dbReference type="Proteomes" id="UP000018733"/>
    </source>
</evidence>
<comment type="caution">
    <text evidence="2">The sequence shown here is derived from an EMBL/GenBank/DDBJ whole genome shotgun (WGS) entry which is preliminary data.</text>
</comment>
<dbReference type="Proteomes" id="UP000018733">
    <property type="component" value="Unassembled WGS sequence"/>
</dbReference>
<keyword evidence="3" id="KW-1185">Reference proteome</keyword>
<name>V8QLN4_9BURK</name>
<evidence type="ECO:0000256" key="1">
    <source>
        <dbReference type="SAM" id="MobiDB-lite"/>
    </source>
</evidence>
<feature type="region of interest" description="Disordered" evidence="1">
    <location>
        <begin position="22"/>
        <end position="53"/>
    </location>
</feature>
<sequence length="53" mass="5614">MGQPAPPFATRWPQRCFAMGPRAALPSHPRPGGVARSIGPAGANHTDNFLYGK</sequence>
<organism evidence="2 3">
    <name type="scientific">Advenella kashmirensis W13003</name>
    <dbReference type="NCBI Taxonomy" id="1424334"/>
    <lineage>
        <taxon>Bacteria</taxon>
        <taxon>Pseudomonadati</taxon>
        <taxon>Pseudomonadota</taxon>
        <taxon>Betaproteobacteria</taxon>
        <taxon>Burkholderiales</taxon>
        <taxon>Alcaligenaceae</taxon>
    </lineage>
</organism>
<dbReference type="HOGENOM" id="CLU_3057694_0_0_4"/>
<dbReference type="STRING" id="1424334.W822_21375"/>
<reference evidence="2 3" key="1">
    <citation type="journal article" date="2014" name="Genome Announc.">
        <title>Draft Genome Sequence of Advenella kashmirensis Strain W13003, a Polycyclic Aromatic Hydrocarbon-Degrading Bacterium.</title>
        <authorList>
            <person name="Wang X."/>
            <person name="Jin D."/>
            <person name="Zhou L."/>
            <person name="Wu L."/>
            <person name="An W."/>
            <person name="Zhao L."/>
        </authorList>
    </citation>
    <scope>NUCLEOTIDE SEQUENCE [LARGE SCALE GENOMIC DNA]</scope>
    <source>
        <strain evidence="2 3">W13003</strain>
    </source>
</reference>
<protein>
    <submittedName>
        <fullName evidence="2">Uncharacterized protein</fullName>
    </submittedName>
</protein>
<proteinExistence type="predicted"/>
<dbReference type="AlphaFoldDB" id="V8QLN4"/>
<accession>V8QLN4</accession>